<feature type="compositionally biased region" description="Basic and acidic residues" evidence="7">
    <location>
        <begin position="958"/>
        <end position="977"/>
    </location>
</feature>
<feature type="compositionally biased region" description="Low complexity" evidence="7">
    <location>
        <begin position="902"/>
        <end position="913"/>
    </location>
</feature>
<dbReference type="GO" id="GO:1990116">
    <property type="term" value="P:ribosome-associated ubiquitin-dependent protein catabolic process"/>
    <property type="evidence" value="ECO:0007669"/>
    <property type="project" value="TreeGrafter"/>
</dbReference>
<dbReference type="GO" id="GO:0043023">
    <property type="term" value="F:ribosomal large subunit binding"/>
    <property type="evidence" value="ECO:0007669"/>
    <property type="project" value="TreeGrafter"/>
</dbReference>
<dbReference type="GO" id="GO:0005634">
    <property type="term" value="C:nucleus"/>
    <property type="evidence" value="ECO:0007669"/>
    <property type="project" value="UniProtKB-SubCell"/>
</dbReference>
<evidence type="ECO:0000256" key="5">
    <source>
        <dbReference type="ARBA" id="ARBA00023054"/>
    </source>
</evidence>
<keyword evidence="4" id="KW-0963">Cytoplasm</keyword>
<dbReference type="OrthoDB" id="207084at2759"/>
<evidence type="ECO:0000313" key="10">
    <source>
        <dbReference type="EMBL" id="KAG0266612.1"/>
    </source>
</evidence>
<dbReference type="Gene3D" id="2.30.310.10">
    <property type="entry name" value="ibrinogen binding protein from staphylococcus aureus domain"/>
    <property type="match status" value="1"/>
</dbReference>
<dbReference type="AlphaFoldDB" id="A0A9P6UAR8"/>
<feature type="compositionally biased region" description="Low complexity" evidence="7">
    <location>
        <begin position="1022"/>
        <end position="1032"/>
    </location>
</feature>
<dbReference type="Pfam" id="PF11923">
    <property type="entry name" value="NFACT-C"/>
    <property type="match status" value="1"/>
</dbReference>
<keyword evidence="6" id="KW-0539">Nucleus</keyword>
<comment type="subcellular location">
    <subcellularLocation>
        <location evidence="2">Cytoplasm</location>
    </subcellularLocation>
    <subcellularLocation>
        <location evidence="1">Nucleus</location>
    </subcellularLocation>
</comment>
<dbReference type="PANTHER" id="PTHR15239:SF6">
    <property type="entry name" value="RIBOSOME QUALITY CONTROL COMPLEX SUBUNIT NEMF"/>
    <property type="match status" value="1"/>
</dbReference>
<feature type="domain" description="NFACT protein C-terminal" evidence="9">
    <location>
        <begin position="1078"/>
        <end position="1187"/>
    </location>
</feature>
<name>A0A9P6UAR8_9FUNG</name>
<evidence type="ECO:0000256" key="7">
    <source>
        <dbReference type="SAM" id="MobiDB-lite"/>
    </source>
</evidence>
<feature type="region of interest" description="Disordered" evidence="7">
    <location>
        <begin position="673"/>
        <end position="1040"/>
    </location>
</feature>
<keyword evidence="5" id="KW-0175">Coiled coil</keyword>
<dbReference type="EMBL" id="JAAAJB010000090">
    <property type="protein sequence ID" value="KAG0266612.1"/>
    <property type="molecule type" value="Genomic_DNA"/>
</dbReference>
<protein>
    <submittedName>
        <fullName evidence="10">Uncharacterized protein</fullName>
    </submittedName>
</protein>
<dbReference type="GO" id="GO:1990112">
    <property type="term" value="C:RQC complex"/>
    <property type="evidence" value="ECO:0007669"/>
    <property type="project" value="TreeGrafter"/>
</dbReference>
<evidence type="ECO:0000256" key="1">
    <source>
        <dbReference type="ARBA" id="ARBA00004123"/>
    </source>
</evidence>
<feature type="compositionally biased region" description="Basic and acidic residues" evidence="7">
    <location>
        <begin position="725"/>
        <end position="743"/>
    </location>
</feature>
<feature type="compositionally biased region" description="Basic and acidic residues" evidence="7">
    <location>
        <begin position="817"/>
        <end position="843"/>
    </location>
</feature>
<dbReference type="GO" id="GO:0000049">
    <property type="term" value="F:tRNA binding"/>
    <property type="evidence" value="ECO:0007669"/>
    <property type="project" value="TreeGrafter"/>
</dbReference>
<evidence type="ECO:0000313" key="11">
    <source>
        <dbReference type="Proteomes" id="UP000807716"/>
    </source>
</evidence>
<comment type="similarity">
    <text evidence="3">Belongs to the NEMF family.</text>
</comment>
<feature type="compositionally biased region" description="Basic residues" evidence="7">
    <location>
        <begin position="914"/>
        <end position="925"/>
    </location>
</feature>
<dbReference type="InterPro" id="IPR051608">
    <property type="entry name" value="RQC_Subunit_NEMF"/>
</dbReference>
<dbReference type="Pfam" id="PF05670">
    <property type="entry name" value="NFACT-R_1"/>
    <property type="match status" value="1"/>
</dbReference>
<feature type="compositionally biased region" description="Low complexity" evidence="7">
    <location>
        <begin position="882"/>
        <end position="893"/>
    </location>
</feature>
<sequence>MKTRFSSLDVRATVATLQETIVNLRLQNVYDVNSRTYLFKFSLVGVTLRSQPDKKETVVIESGIRLHTTQFARDKSITPSVFCNKLRKHLRARRLTAVKQLGTDRIVDFEFGADALEHTYHVIAEFYAAGNIILTDGEYRILAILRVVQPSEKVKMAVGEIYDVSKFTRTFQPVDKENVTNYLKKAGPKDMLKKLLNSNTDYGPALAEHAIVTANLSPNTLVATGFDTSDGSPDLEALYHTMLEADQIMEGKGNLPKKGYIIMQVHKKKNPEDENEEELVTYDEFHPYLFAQHTSRTYREFASFDAAVDEFFSAIESQKLEVKRRSQEEHAQQKLDTVKMEHFARIKGLEETQRKNVLRAELIESNLEICDQAIMIIRNAVATGMDWKDLADLVEEEKRHGNPIALMIDSLKLDSNQVCVILADPFEEDVYDEEADQEDMEEEDRNQPMPKDTMLVDLDIGLSAFANARNYYGIKKQSAVKHEKTMAHATKAFKSAEKKIWQDLKDKRITTTIQRMRKPYWFEKFMWFITSENYLVIAGRDMQQNEMIVKRYMKKNDIYVHADIHGAATVVVKNPSDQPVPPNSLFQAGIMSICQSKAWDNKVVTSAFWVHADQVSKTAPSGEYLTTGSFMIRGKKNFLPPVQLVYGFGFLFKLDEQSIGNHLNERRALRIDGEGEGEGAGNADQAPNRPDSDLRGTDAKKADAEGEDVSLEGDDSDSDDDDEASVEHADNTADKETSTRESSAEPDDAEDADKQEEGDDEEDEDEEESEAESSDEDEAFPDTQIQFVKRPAADITTAPSSADKGKGKPTRAVGDTAKSDKYSLEDYGHDSQEEEEKAREEAKQAGGGKNQGKAYISAKMRRDMKKGKLPGSEGGGDGTGSDSGASSLQQSSSRKTNEKKQANAQPTATAAPKVRGKKGKSKKIKDKYADQDEEERQLRIELLAPDKGPQPKGKRAKREAEKKAAEAAKRQEDEKKYNNNKQQQPYHKQPKGGKANAQWKPEGELIGRKPPQAVPTLEGPIGSSSNAGSGAATPVSAVDPDELTEAEVLKRAKDAQELEEVRQLLEEENIKLVEPEEMENLTVLDQLTSQPIPGDILHFAVPVCAPYTALQKFKYKVKVTPGSMKRGKAVKLAVDHMVGGGGASAVAQMEDGPKKEALAELEHREKELIKMVKDDELINAMMSKSKISAPGVETTKKKGAKAKGKK</sequence>
<dbReference type="FunFam" id="2.30.310.10:FF:000001">
    <property type="entry name" value="Nuclear export mediator factor Nemf"/>
    <property type="match status" value="1"/>
</dbReference>
<reference evidence="10" key="1">
    <citation type="journal article" date="2020" name="Fungal Divers.">
        <title>Resolving the Mortierellaceae phylogeny through synthesis of multi-gene phylogenetics and phylogenomics.</title>
        <authorList>
            <person name="Vandepol N."/>
            <person name="Liber J."/>
            <person name="Desiro A."/>
            <person name="Na H."/>
            <person name="Kennedy M."/>
            <person name="Barry K."/>
            <person name="Grigoriev I.V."/>
            <person name="Miller A.N."/>
            <person name="O'Donnell K."/>
            <person name="Stajich J.E."/>
            <person name="Bonito G."/>
        </authorList>
    </citation>
    <scope>NUCLEOTIDE SEQUENCE</scope>
    <source>
        <strain evidence="10">BC1065</strain>
    </source>
</reference>
<feature type="compositionally biased region" description="Acidic residues" evidence="7">
    <location>
        <begin position="705"/>
        <end position="724"/>
    </location>
</feature>
<evidence type="ECO:0000256" key="6">
    <source>
        <dbReference type="ARBA" id="ARBA00023242"/>
    </source>
</evidence>
<dbReference type="GO" id="GO:0005737">
    <property type="term" value="C:cytoplasm"/>
    <property type="evidence" value="ECO:0007669"/>
    <property type="project" value="UniProtKB-SubCell"/>
</dbReference>
<organism evidence="10 11">
    <name type="scientific">Actinomortierella ambigua</name>
    <dbReference type="NCBI Taxonomy" id="1343610"/>
    <lineage>
        <taxon>Eukaryota</taxon>
        <taxon>Fungi</taxon>
        <taxon>Fungi incertae sedis</taxon>
        <taxon>Mucoromycota</taxon>
        <taxon>Mortierellomycotina</taxon>
        <taxon>Mortierellomycetes</taxon>
        <taxon>Mortierellales</taxon>
        <taxon>Mortierellaceae</taxon>
        <taxon>Actinomortierella</taxon>
    </lineage>
</organism>
<feature type="domain" description="NFACT RNA-binding" evidence="8">
    <location>
        <begin position="524"/>
        <end position="634"/>
    </location>
</feature>
<feature type="compositionally biased region" description="Basic and acidic residues" evidence="7">
    <location>
        <begin position="690"/>
        <end position="704"/>
    </location>
</feature>
<evidence type="ECO:0000256" key="3">
    <source>
        <dbReference type="ARBA" id="ARBA00008318"/>
    </source>
</evidence>
<keyword evidence="11" id="KW-1185">Reference proteome</keyword>
<feature type="compositionally biased region" description="Gly residues" evidence="7">
    <location>
        <begin position="872"/>
        <end position="881"/>
    </location>
</feature>
<evidence type="ECO:0000259" key="8">
    <source>
        <dbReference type="Pfam" id="PF05670"/>
    </source>
</evidence>
<dbReference type="InterPro" id="IPR021846">
    <property type="entry name" value="NFACT-C"/>
</dbReference>
<proteinExistence type="inferred from homology"/>
<feature type="compositionally biased region" description="Acidic residues" evidence="7">
    <location>
        <begin position="744"/>
        <end position="780"/>
    </location>
</feature>
<gene>
    <name evidence="10" type="ORF">DFQ27_009619</name>
</gene>
<dbReference type="Pfam" id="PF05833">
    <property type="entry name" value="NFACT_N"/>
    <property type="match status" value="1"/>
</dbReference>
<evidence type="ECO:0000259" key="9">
    <source>
        <dbReference type="Pfam" id="PF11923"/>
    </source>
</evidence>
<dbReference type="GO" id="GO:0072344">
    <property type="term" value="P:rescue of stalled ribosome"/>
    <property type="evidence" value="ECO:0007669"/>
    <property type="project" value="TreeGrafter"/>
</dbReference>
<comment type="caution">
    <text evidence="10">The sequence shown here is derived from an EMBL/GenBank/DDBJ whole genome shotgun (WGS) entry which is preliminary data.</text>
</comment>
<accession>A0A9P6UAR8</accession>
<evidence type="ECO:0000256" key="2">
    <source>
        <dbReference type="ARBA" id="ARBA00004496"/>
    </source>
</evidence>
<evidence type="ECO:0000256" key="4">
    <source>
        <dbReference type="ARBA" id="ARBA00022490"/>
    </source>
</evidence>
<dbReference type="PANTHER" id="PTHR15239">
    <property type="entry name" value="NUCLEAR EXPORT MEDIATOR FACTOR NEMF"/>
    <property type="match status" value="1"/>
</dbReference>
<dbReference type="InterPro" id="IPR008532">
    <property type="entry name" value="NFACT_RNA-bd"/>
</dbReference>
<dbReference type="Proteomes" id="UP000807716">
    <property type="component" value="Unassembled WGS sequence"/>
</dbReference>